<feature type="chain" id="PRO_5017615722" evidence="2">
    <location>
        <begin position="29"/>
        <end position="87"/>
    </location>
</feature>
<feature type="signal peptide" evidence="2">
    <location>
        <begin position="1"/>
        <end position="28"/>
    </location>
</feature>
<evidence type="ECO:0000313" key="4">
    <source>
        <dbReference type="Proteomes" id="UP000256645"/>
    </source>
</evidence>
<dbReference type="Proteomes" id="UP000256645">
    <property type="component" value="Unassembled WGS sequence"/>
</dbReference>
<accession>A0A3D8S8G4</accession>
<gene>
    <name evidence="3" type="ORF">BP6252_03744</name>
</gene>
<comment type="caution">
    <text evidence="3">The sequence shown here is derived from an EMBL/GenBank/DDBJ whole genome shotgun (WGS) entry which is preliminary data.</text>
</comment>
<keyword evidence="4" id="KW-1185">Reference proteome</keyword>
<dbReference type="EMBL" id="PDLM01000003">
    <property type="protein sequence ID" value="RDW82632.1"/>
    <property type="molecule type" value="Genomic_DNA"/>
</dbReference>
<proteinExistence type="predicted"/>
<reference evidence="3 4" key="1">
    <citation type="journal article" date="2018" name="IMA Fungus">
        <title>IMA Genome-F 9: Draft genome sequence of Annulohypoxylon stygium, Aspergillus mulundensis, Berkeleyomyces basicola (syn. Thielaviopsis basicola), Ceratocystis smalleyi, two Cercospora beticola strains, Coleophoma cylindrospora, Fusarium fracticaudum, Phialophora cf. hyalina, and Morchella septimelata.</title>
        <authorList>
            <person name="Wingfield B.D."/>
            <person name="Bills G.F."/>
            <person name="Dong Y."/>
            <person name="Huang W."/>
            <person name="Nel W.J."/>
            <person name="Swalarsk-Parry B.S."/>
            <person name="Vaghefi N."/>
            <person name="Wilken P.M."/>
            <person name="An Z."/>
            <person name="de Beer Z.W."/>
            <person name="De Vos L."/>
            <person name="Chen L."/>
            <person name="Duong T.A."/>
            <person name="Gao Y."/>
            <person name="Hammerbacher A."/>
            <person name="Kikkert J.R."/>
            <person name="Li Y."/>
            <person name="Li H."/>
            <person name="Li K."/>
            <person name="Li Q."/>
            <person name="Liu X."/>
            <person name="Ma X."/>
            <person name="Naidoo K."/>
            <person name="Pethybridge S.J."/>
            <person name="Sun J."/>
            <person name="Steenkamp E.T."/>
            <person name="van der Nest M.A."/>
            <person name="van Wyk S."/>
            <person name="Wingfield M.J."/>
            <person name="Xiong C."/>
            <person name="Yue Q."/>
            <person name="Zhang X."/>
        </authorList>
    </citation>
    <scope>NUCLEOTIDE SEQUENCE [LARGE SCALE GENOMIC DNA]</scope>
    <source>
        <strain evidence="3 4">BP6252</strain>
    </source>
</reference>
<evidence type="ECO:0000313" key="3">
    <source>
        <dbReference type="EMBL" id="RDW82632.1"/>
    </source>
</evidence>
<name>A0A3D8S8G4_9HELO</name>
<keyword evidence="2" id="KW-0732">Signal</keyword>
<sequence length="87" mass="9120">MPAVGLHNGSLDWIVCVLLALFFHPGEDREDAVQASAYLTAARSSSLVGPAASSEKAQGNPLAARGRACSEEAVELRPGQKSSDKRV</sequence>
<feature type="region of interest" description="Disordered" evidence="1">
    <location>
        <begin position="47"/>
        <end position="87"/>
    </location>
</feature>
<protein>
    <submittedName>
        <fullName evidence="3">Uncharacterized protein</fullName>
    </submittedName>
</protein>
<dbReference type="AlphaFoldDB" id="A0A3D8S8G4"/>
<organism evidence="3 4">
    <name type="scientific">Coleophoma cylindrospora</name>
    <dbReference type="NCBI Taxonomy" id="1849047"/>
    <lineage>
        <taxon>Eukaryota</taxon>
        <taxon>Fungi</taxon>
        <taxon>Dikarya</taxon>
        <taxon>Ascomycota</taxon>
        <taxon>Pezizomycotina</taxon>
        <taxon>Leotiomycetes</taxon>
        <taxon>Helotiales</taxon>
        <taxon>Dermateaceae</taxon>
        <taxon>Coleophoma</taxon>
    </lineage>
</organism>
<evidence type="ECO:0000256" key="2">
    <source>
        <dbReference type="SAM" id="SignalP"/>
    </source>
</evidence>
<evidence type="ECO:0000256" key="1">
    <source>
        <dbReference type="SAM" id="MobiDB-lite"/>
    </source>
</evidence>